<dbReference type="EMBL" id="JAPWTK010000159">
    <property type="protein sequence ID" value="KAJ8947537.1"/>
    <property type="molecule type" value="Genomic_DNA"/>
</dbReference>
<keyword evidence="5 8" id="KW-1133">Transmembrane helix</keyword>
<accession>A0AAV8Y9J3</accession>
<dbReference type="PRINTS" id="PR01609">
    <property type="entry name" value="CD36FAMILY"/>
</dbReference>
<keyword evidence="6 8" id="KW-0472">Membrane</keyword>
<dbReference type="InterPro" id="IPR002159">
    <property type="entry name" value="CD36_fam"/>
</dbReference>
<comment type="similarity">
    <text evidence="2">Belongs to the CD36 family.</text>
</comment>
<comment type="subcellular location">
    <subcellularLocation>
        <location evidence="1">Cell membrane</location>
    </subcellularLocation>
</comment>
<organism evidence="9 10">
    <name type="scientific">Aromia moschata</name>
    <dbReference type="NCBI Taxonomy" id="1265417"/>
    <lineage>
        <taxon>Eukaryota</taxon>
        <taxon>Metazoa</taxon>
        <taxon>Ecdysozoa</taxon>
        <taxon>Arthropoda</taxon>
        <taxon>Hexapoda</taxon>
        <taxon>Insecta</taxon>
        <taxon>Pterygota</taxon>
        <taxon>Neoptera</taxon>
        <taxon>Endopterygota</taxon>
        <taxon>Coleoptera</taxon>
        <taxon>Polyphaga</taxon>
        <taxon>Cucujiformia</taxon>
        <taxon>Chrysomeloidea</taxon>
        <taxon>Cerambycidae</taxon>
        <taxon>Cerambycinae</taxon>
        <taxon>Callichromatini</taxon>
        <taxon>Aromia</taxon>
    </lineage>
</organism>
<dbReference type="GO" id="GO:0005044">
    <property type="term" value="F:scavenger receptor activity"/>
    <property type="evidence" value="ECO:0007669"/>
    <property type="project" value="TreeGrafter"/>
</dbReference>
<keyword evidence="3" id="KW-1003">Cell membrane</keyword>
<comment type="caution">
    <text evidence="9">The sequence shown here is derived from an EMBL/GenBank/DDBJ whole genome shotgun (WGS) entry which is preliminary data.</text>
</comment>
<feature type="transmembrane region" description="Helical" evidence="8">
    <location>
        <begin position="19"/>
        <end position="40"/>
    </location>
</feature>
<protein>
    <submittedName>
        <fullName evidence="9">Uncharacterized protein</fullName>
    </submittedName>
</protein>
<evidence type="ECO:0000256" key="1">
    <source>
        <dbReference type="ARBA" id="ARBA00004236"/>
    </source>
</evidence>
<evidence type="ECO:0000256" key="5">
    <source>
        <dbReference type="ARBA" id="ARBA00022989"/>
    </source>
</evidence>
<dbReference type="PANTHER" id="PTHR11923:SF114">
    <property type="entry name" value="FI02050P-RELATED"/>
    <property type="match status" value="1"/>
</dbReference>
<sequence>MVCCTARCQKWTTFSLSGVFVVLGILTICFWDSLFHNIFVHEMSLANSRTKGYEMWKETPNSIFFNWTNPEQVHNASAKPKFVECGPYTYYEHHIRENVTFNSNNTVSFFTKKLWKFLPERSVGSLKDKITTLNPIVATVGQLVRYKHYIVRRGVNFFIEEKKEQLAITKTIAEFIFDGYEDPLLDLVHKLNISSFKVPYSKFGWFADRNGSVTYDGAFNMYNGADDIEKLGIMTTWNYQNRTQYYRDGCGNIDGTTGELWYPPRGIETIKLFSSDLCSSIELEKSSDYMLHGLEGK</sequence>
<evidence type="ECO:0000256" key="3">
    <source>
        <dbReference type="ARBA" id="ARBA00022475"/>
    </source>
</evidence>
<keyword evidence="7" id="KW-0325">Glycoprotein</keyword>
<evidence type="ECO:0000313" key="10">
    <source>
        <dbReference type="Proteomes" id="UP001162162"/>
    </source>
</evidence>
<evidence type="ECO:0000256" key="8">
    <source>
        <dbReference type="SAM" id="Phobius"/>
    </source>
</evidence>
<evidence type="ECO:0000256" key="4">
    <source>
        <dbReference type="ARBA" id="ARBA00022692"/>
    </source>
</evidence>
<evidence type="ECO:0000313" key="9">
    <source>
        <dbReference type="EMBL" id="KAJ8947537.1"/>
    </source>
</evidence>
<dbReference type="Pfam" id="PF01130">
    <property type="entry name" value="CD36"/>
    <property type="match status" value="1"/>
</dbReference>
<evidence type="ECO:0000256" key="2">
    <source>
        <dbReference type="ARBA" id="ARBA00010532"/>
    </source>
</evidence>
<dbReference type="GO" id="GO:0005737">
    <property type="term" value="C:cytoplasm"/>
    <property type="evidence" value="ECO:0007669"/>
    <property type="project" value="TreeGrafter"/>
</dbReference>
<evidence type="ECO:0000256" key="7">
    <source>
        <dbReference type="ARBA" id="ARBA00023180"/>
    </source>
</evidence>
<dbReference type="PANTHER" id="PTHR11923">
    <property type="entry name" value="SCAVENGER RECEPTOR CLASS B TYPE-1 SR-B1"/>
    <property type="match status" value="1"/>
</dbReference>
<dbReference type="Proteomes" id="UP001162162">
    <property type="component" value="Unassembled WGS sequence"/>
</dbReference>
<reference evidence="9" key="1">
    <citation type="journal article" date="2023" name="Insect Mol. Biol.">
        <title>Genome sequencing provides insights into the evolution of gene families encoding plant cell wall-degrading enzymes in longhorned beetles.</title>
        <authorList>
            <person name="Shin N.R."/>
            <person name="Okamura Y."/>
            <person name="Kirsch R."/>
            <person name="Pauchet Y."/>
        </authorList>
    </citation>
    <scope>NUCLEOTIDE SEQUENCE</scope>
    <source>
        <strain evidence="9">AMC_N1</strain>
    </source>
</reference>
<dbReference type="GO" id="GO:0005886">
    <property type="term" value="C:plasma membrane"/>
    <property type="evidence" value="ECO:0007669"/>
    <property type="project" value="UniProtKB-SubCell"/>
</dbReference>
<name>A0AAV8Y9J3_9CUCU</name>
<proteinExistence type="inferred from homology"/>
<evidence type="ECO:0000256" key="6">
    <source>
        <dbReference type="ARBA" id="ARBA00023136"/>
    </source>
</evidence>
<keyword evidence="10" id="KW-1185">Reference proteome</keyword>
<keyword evidence="4 8" id="KW-0812">Transmembrane</keyword>
<dbReference type="AlphaFoldDB" id="A0AAV8Y9J3"/>
<gene>
    <name evidence="9" type="ORF">NQ318_005015</name>
</gene>